<dbReference type="Gene3D" id="1.20.58.70">
    <property type="match status" value="1"/>
</dbReference>
<dbReference type="SMART" id="SM00397">
    <property type="entry name" value="t_SNARE"/>
    <property type="match status" value="1"/>
</dbReference>
<dbReference type="CDD" id="cd15845">
    <property type="entry name" value="SNARE_syntaxin16"/>
    <property type="match status" value="1"/>
</dbReference>
<dbReference type="VEuPathDB" id="VectorBase:LDEU001198"/>
<evidence type="ECO:0000256" key="2">
    <source>
        <dbReference type="ARBA" id="ARBA00009063"/>
    </source>
</evidence>
<keyword evidence="8" id="KW-0175">Coiled coil</keyword>
<dbReference type="STRING" id="299467.A0A443STM2"/>
<dbReference type="OrthoDB" id="10251371at2759"/>
<evidence type="ECO:0000259" key="11">
    <source>
        <dbReference type="PROSITE" id="PS50192"/>
    </source>
</evidence>
<feature type="domain" description="T-SNARE coiled-coil homology" evidence="11">
    <location>
        <begin position="223"/>
        <end position="285"/>
    </location>
</feature>
<dbReference type="PROSITE" id="PS50192">
    <property type="entry name" value="T_SNARE"/>
    <property type="match status" value="1"/>
</dbReference>
<dbReference type="PROSITE" id="PS00914">
    <property type="entry name" value="SYNTAXIN"/>
    <property type="match status" value="1"/>
</dbReference>
<evidence type="ECO:0000256" key="1">
    <source>
        <dbReference type="ARBA" id="ARBA00004409"/>
    </source>
</evidence>
<dbReference type="InterPro" id="IPR045242">
    <property type="entry name" value="Syntaxin"/>
</dbReference>
<evidence type="ECO:0000313" key="12">
    <source>
        <dbReference type="EMBL" id="RWS30844.1"/>
    </source>
</evidence>
<dbReference type="GO" id="GO:0048278">
    <property type="term" value="P:vesicle docking"/>
    <property type="evidence" value="ECO:0007669"/>
    <property type="project" value="TreeGrafter"/>
</dbReference>
<dbReference type="InterPro" id="IPR010989">
    <property type="entry name" value="SNARE"/>
</dbReference>
<evidence type="ECO:0000256" key="7">
    <source>
        <dbReference type="ARBA" id="ARBA00023034"/>
    </source>
</evidence>
<sequence length="316" mass="37209">MTTRSHFESFVLLRNKAFKVRSFPKYENNDCDEEKVTLISSDVKFKEDESSDAAPEWFQLLNEFRFEATKIDKKINQLQDIQESLLRSTFKASSIFENDSEDTEDKNREKEIDLKSQEISHLLTRLHGLLNEMKSLRTLNPSSRIIANIVLYGNREICDLTQNFRLCQRQYLNKIQSREKFNQQFIINIEDAFEQNIDNYEKDYNNEDFTLFKQTFKDPFGDNKFLKERESEVSIILKSISELNQIFHDINTTVVNQGTLLDRIDFNIENVQSQVEEGVIQLAKAEKSVRNSRKMKLILIFSMSLLFLLLIIVIRS</sequence>
<evidence type="ECO:0000256" key="6">
    <source>
        <dbReference type="ARBA" id="ARBA00022989"/>
    </source>
</evidence>
<comment type="similarity">
    <text evidence="2">Belongs to the syntaxin family.</text>
</comment>
<dbReference type="EMBL" id="NCKV01000354">
    <property type="protein sequence ID" value="RWS30844.1"/>
    <property type="molecule type" value="Genomic_DNA"/>
</dbReference>
<keyword evidence="6 10" id="KW-1133">Transmembrane helix</keyword>
<keyword evidence="4 10" id="KW-0812">Transmembrane</keyword>
<name>A0A443STM2_9ACAR</name>
<dbReference type="GO" id="GO:0006886">
    <property type="term" value="P:intracellular protein transport"/>
    <property type="evidence" value="ECO:0007669"/>
    <property type="project" value="InterPro"/>
</dbReference>
<keyword evidence="7" id="KW-0333">Golgi apparatus</keyword>
<dbReference type="GO" id="GO:0005484">
    <property type="term" value="F:SNAP receptor activity"/>
    <property type="evidence" value="ECO:0007669"/>
    <property type="project" value="InterPro"/>
</dbReference>
<dbReference type="Gene3D" id="1.20.5.110">
    <property type="match status" value="1"/>
</dbReference>
<evidence type="ECO:0000256" key="8">
    <source>
        <dbReference type="ARBA" id="ARBA00023054"/>
    </source>
</evidence>
<accession>A0A443STM2</accession>
<dbReference type="InterPro" id="IPR006012">
    <property type="entry name" value="Syntaxin/epimorphin_CS"/>
</dbReference>
<dbReference type="Proteomes" id="UP000288716">
    <property type="component" value="Unassembled WGS sequence"/>
</dbReference>
<gene>
    <name evidence="12" type="ORF">B4U80_09294</name>
</gene>
<evidence type="ECO:0000256" key="3">
    <source>
        <dbReference type="ARBA" id="ARBA00022448"/>
    </source>
</evidence>
<comment type="caution">
    <text evidence="12">The sequence shown here is derived from an EMBL/GenBank/DDBJ whole genome shotgun (WGS) entry which is preliminary data.</text>
</comment>
<evidence type="ECO:0000256" key="5">
    <source>
        <dbReference type="ARBA" id="ARBA00022927"/>
    </source>
</evidence>
<dbReference type="PANTHER" id="PTHR19957">
    <property type="entry name" value="SYNTAXIN"/>
    <property type="match status" value="1"/>
</dbReference>
<proteinExistence type="inferred from homology"/>
<organism evidence="12 13">
    <name type="scientific">Leptotrombidium deliense</name>
    <dbReference type="NCBI Taxonomy" id="299467"/>
    <lineage>
        <taxon>Eukaryota</taxon>
        <taxon>Metazoa</taxon>
        <taxon>Ecdysozoa</taxon>
        <taxon>Arthropoda</taxon>
        <taxon>Chelicerata</taxon>
        <taxon>Arachnida</taxon>
        <taxon>Acari</taxon>
        <taxon>Acariformes</taxon>
        <taxon>Trombidiformes</taxon>
        <taxon>Prostigmata</taxon>
        <taxon>Anystina</taxon>
        <taxon>Parasitengona</taxon>
        <taxon>Trombiculoidea</taxon>
        <taxon>Trombiculidae</taxon>
        <taxon>Leptotrombidium</taxon>
    </lineage>
</organism>
<dbReference type="SUPFAM" id="SSF47661">
    <property type="entry name" value="t-snare proteins"/>
    <property type="match status" value="1"/>
</dbReference>
<reference evidence="12 13" key="1">
    <citation type="journal article" date="2018" name="Gigascience">
        <title>Genomes of trombidid mites reveal novel predicted allergens and laterally-transferred genes associated with secondary metabolism.</title>
        <authorList>
            <person name="Dong X."/>
            <person name="Chaisiri K."/>
            <person name="Xia D."/>
            <person name="Armstrong S.D."/>
            <person name="Fang Y."/>
            <person name="Donnelly M.J."/>
            <person name="Kadowaki T."/>
            <person name="McGarry J.W."/>
            <person name="Darby A.C."/>
            <person name="Makepeace B.L."/>
        </authorList>
    </citation>
    <scope>NUCLEOTIDE SEQUENCE [LARGE SCALE GENOMIC DNA]</scope>
    <source>
        <strain evidence="12">UoL-UT</strain>
    </source>
</reference>
<keyword evidence="5" id="KW-0653">Protein transport</keyword>
<evidence type="ECO:0000313" key="13">
    <source>
        <dbReference type="Proteomes" id="UP000288716"/>
    </source>
</evidence>
<dbReference type="GO" id="GO:0000149">
    <property type="term" value="F:SNARE binding"/>
    <property type="evidence" value="ECO:0007669"/>
    <property type="project" value="TreeGrafter"/>
</dbReference>
<evidence type="ECO:0000256" key="10">
    <source>
        <dbReference type="SAM" id="Phobius"/>
    </source>
</evidence>
<dbReference type="PANTHER" id="PTHR19957:SF83">
    <property type="entry name" value="SYNTAXIN-16"/>
    <property type="match status" value="1"/>
</dbReference>
<comment type="subcellular location">
    <subcellularLocation>
        <location evidence="1">Golgi apparatus membrane</location>
        <topology evidence="1">Single-pass type IV membrane protein</topology>
    </subcellularLocation>
</comment>
<dbReference type="AlphaFoldDB" id="A0A443STM2"/>
<protein>
    <submittedName>
        <fullName evidence="12">Syntaxin-16-like isoform X2</fullName>
    </submittedName>
</protein>
<keyword evidence="13" id="KW-1185">Reference proteome</keyword>
<keyword evidence="9 10" id="KW-0472">Membrane</keyword>
<evidence type="ECO:0000256" key="9">
    <source>
        <dbReference type="ARBA" id="ARBA00023136"/>
    </source>
</evidence>
<keyword evidence="3" id="KW-0813">Transport</keyword>
<dbReference type="GO" id="GO:0000139">
    <property type="term" value="C:Golgi membrane"/>
    <property type="evidence" value="ECO:0007669"/>
    <property type="project" value="UniProtKB-SubCell"/>
</dbReference>
<feature type="transmembrane region" description="Helical" evidence="10">
    <location>
        <begin position="297"/>
        <end position="314"/>
    </location>
</feature>
<dbReference type="GO" id="GO:0031201">
    <property type="term" value="C:SNARE complex"/>
    <property type="evidence" value="ECO:0007669"/>
    <property type="project" value="TreeGrafter"/>
</dbReference>
<dbReference type="InterPro" id="IPR000727">
    <property type="entry name" value="T_SNARE_dom"/>
</dbReference>
<dbReference type="Pfam" id="PF05739">
    <property type="entry name" value="SNARE"/>
    <property type="match status" value="1"/>
</dbReference>
<evidence type="ECO:0000256" key="4">
    <source>
        <dbReference type="ARBA" id="ARBA00022692"/>
    </source>
</evidence>
<dbReference type="GO" id="GO:0006906">
    <property type="term" value="P:vesicle fusion"/>
    <property type="evidence" value="ECO:0007669"/>
    <property type="project" value="TreeGrafter"/>
</dbReference>